<dbReference type="GO" id="GO:0051301">
    <property type="term" value="P:cell division"/>
    <property type="evidence" value="ECO:0007669"/>
    <property type="project" value="TreeGrafter"/>
</dbReference>
<dbReference type="EMBL" id="CAVNYO010000405">
    <property type="protein sequence ID" value="CAK5275600.1"/>
    <property type="molecule type" value="Genomic_DNA"/>
</dbReference>
<evidence type="ECO:0000256" key="1">
    <source>
        <dbReference type="ARBA" id="ARBA00022803"/>
    </source>
</evidence>
<evidence type="ECO:0000313" key="3">
    <source>
        <dbReference type="EMBL" id="CAK5275600.1"/>
    </source>
</evidence>
<dbReference type="AlphaFoldDB" id="A0AAD2HIS3"/>
<evidence type="ECO:0000313" key="4">
    <source>
        <dbReference type="Proteomes" id="UP001295794"/>
    </source>
</evidence>
<dbReference type="PROSITE" id="PS50005">
    <property type="entry name" value="TPR"/>
    <property type="match status" value="3"/>
</dbReference>
<feature type="repeat" description="TPR" evidence="2">
    <location>
        <begin position="197"/>
        <end position="230"/>
    </location>
</feature>
<feature type="repeat" description="TPR" evidence="2">
    <location>
        <begin position="299"/>
        <end position="332"/>
    </location>
</feature>
<dbReference type="Gene3D" id="1.25.40.10">
    <property type="entry name" value="Tetratricopeptide repeat domain"/>
    <property type="match status" value="2"/>
</dbReference>
<dbReference type="InterPro" id="IPR011990">
    <property type="entry name" value="TPR-like_helical_dom_sf"/>
</dbReference>
<dbReference type="Proteomes" id="UP001295794">
    <property type="component" value="Unassembled WGS sequence"/>
</dbReference>
<organism evidence="3 4">
    <name type="scientific">Mycena citricolor</name>
    <dbReference type="NCBI Taxonomy" id="2018698"/>
    <lineage>
        <taxon>Eukaryota</taxon>
        <taxon>Fungi</taxon>
        <taxon>Dikarya</taxon>
        <taxon>Basidiomycota</taxon>
        <taxon>Agaricomycotina</taxon>
        <taxon>Agaricomycetes</taxon>
        <taxon>Agaricomycetidae</taxon>
        <taxon>Agaricales</taxon>
        <taxon>Marasmiineae</taxon>
        <taxon>Mycenaceae</taxon>
        <taxon>Mycena</taxon>
    </lineage>
</organism>
<evidence type="ECO:0000256" key="2">
    <source>
        <dbReference type="PROSITE-ProRule" id="PRU00339"/>
    </source>
</evidence>
<name>A0AAD2HIS3_9AGAR</name>
<dbReference type="GO" id="GO:0031145">
    <property type="term" value="P:anaphase-promoting complex-dependent catabolic process"/>
    <property type="evidence" value="ECO:0007669"/>
    <property type="project" value="TreeGrafter"/>
</dbReference>
<dbReference type="GO" id="GO:0045842">
    <property type="term" value="P:positive regulation of mitotic metaphase/anaphase transition"/>
    <property type="evidence" value="ECO:0007669"/>
    <property type="project" value="TreeGrafter"/>
</dbReference>
<keyword evidence="1 2" id="KW-0802">TPR repeat</keyword>
<proteinExistence type="predicted"/>
<dbReference type="SUPFAM" id="SSF48452">
    <property type="entry name" value="TPR-like"/>
    <property type="match status" value="2"/>
</dbReference>
<keyword evidence="4" id="KW-1185">Reference proteome</keyword>
<accession>A0AAD2HIS3</accession>
<dbReference type="Pfam" id="PF13181">
    <property type="entry name" value="TPR_8"/>
    <property type="match status" value="2"/>
</dbReference>
<dbReference type="InterPro" id="IPR019734">
    <property type="entry name" value="TPR_rpt"/>
</dbReference>
<dbReference type="SMART" id="SM00028">
    <property type="entry name" value="TPR"/>
    <property type="match status" value="5"/>
</dbReference>
<dbReference type="PANTHER" id="PTHR12558:SF10">
    <property type="entry name" value="CELL DIVISION CYCLE PROTEIN 23 HOMOLOG"/>
    <property type="match status" value="1"/>
</dbReference>
<feature type="repeat" description="TPR" evidence="2">
    <location>
        <begin position="231"/>
        <end position="264"/>
    </location>
</feature>
<protein>
    <submittedName>
        <fullName evidence="3">Uncharacterized protein</fullName>
    </submittedName>
</protein>
<dbReference type="GO" id="GO:0016567">
    <property type="term" value="P:protein ubiquitination"/>
    <property type="evidence" value="ECO:0007669"/>
    <property type="project" value="TreeGrafter"/>
</dbReference>
<comment type="caution">
    <text evidence="3">The sequence shown here is derived from an EMBL/GenBank/DDBJ whole genome shotgun (WGS) entry which is preliminary data.</text>
</comment>
<dbReference type="Pfam" id="PF13432">
    <property type="entry name" value="TPR_16"/>
    <property type="match status" value="1"/>
</dbReference>
<gene>
    <name evidence="3" type="ORF">MYCIT1_LOCUS23474</name>
</gene>
<dbReference type="GO" id="GO:0005680">
    <property type="term" value="C:anaphase-promoting complex"/>
    <property type="evidence" value="ECO:0007669"/>
    <property type="project" value="UniProtKB-ARBA"/>
</dbReference>
<reference evidence="3" key="1">
    <citation type="submission" date="2023-11" db="EMBL/GenBank/DDBJ databases">
        <authorList>
            <person name="De Vega J J."/>
            <person name="De Vega J J."/>
        </authorList>
    </citation>
    <scope>NUCLEOTIDE SEQUENCE</scope>
</reference>
<dbReference type="PANTHER" id="PTHR12558">
    <property type="entry name" value="CELL DIVISION CYCLE 16,23,27"/>
    <property type="match status" value="1"/>
</dbReference>
<sequence>MRSGNGIRMMESERNHLRLSTRNSPTYMSSFRTHKIHGCSFYERCSSIVYLDKMMQSTVSSLTSLQYHGTGRPGLFLGIASMIINRLPLPMTHPVVYIFVVYTMNSLYTSTEAELDLCARLLLSFPQSLFIMGLRANAFYNLHKYPEAEAQFDVMLGIDQYRTDELEVLVHVLYAVENKERLSVLAQFHLVVNRDRPQVCFLLGCHHSLRSEHEKAVKYFRRATELDRTFSSAWTFMGTEFLDMANYHAAIESFRRAVDANPKDYRAWTGLGKAYVMMGMPLYGLHYQSRALHIRPDEAECWEDQANAQEALGKTDEAISSYRRALEANAPHPTKVFVRLSQLLSQVGDSSGALTYAQEAIRAAELNSQPVEQYAKALVAVAEFQLRQPTGDWKRARDYLERVLAHTSPSGDDSYHGKALELLKMAKTKLQMRGMMI</sequence>